<dbReference type="EMBL" id="QJVD01000053">
    <property type="protein sequence ID" value="PYI64394.1"/>
    <property type="molecule type" value="Genomic_DNA"/>
</dbReference>
<accession>A0A2V5L2M8</accession>
<dbReference type="InterPro" id="IPR002347">
    <property type="entry name" value="SDR_fam"/>
</dbReference>
<dbReference type="PRINTS" id="PR00081">
    <property type="entry name" value="GDHRDH"/>
</dbReference>
<dbReference type="Pfam" id="PF13561">
    <property type="entry name" value="adh_short_C2"/>
    <property type="match status" value="1"/>
</dbReference>
<dbReference type="GO" id="GO:0016491">
    <property type="term" value="F:oxidoreductase activity"/>
    <property type="evidence" value="ECO:0007669"/>
    <property type="project" value="UniProtKB-KW"/>
</dbReference>
<proteinExistence type="inferred from homology"/>
<comment type="caution">
    <text evidence="3">The sequence shown here is derived from an EMBL/GenBank/DDBJ whole genome shotgun (WGS) entry which is preliminary data.</text>
</comment>
<evidence type="ECO:0000313" key="3">
    <source>
        <dbReference type="EMBL" id="PYI64394.1"/>
    </source>
</evidence>
<evidence type="ECO:0000313" key="4">
    <source>
        <dbReference type="Proteomes" id="UP000247832"/>
    </source>
</evidence>
<reference evidence="3 4" key="1">
    <citation type="submission" date="2018-05" db="EMBL/GenBank/DDBJ databases">
        <title>Genetic diversity of glacier-inhabiting Cryobacterium bacteria in China and description of Cryobacterium mengkeensis sp. nov. and Arthrobacter glacialis sp. nov.</title>
        <authorList>
            <person name="Liu Q."/>
            <person name="Xin Y.-H."/>
        </authorList>
    </citation>
    <scope>NUCLEOTIDE SEQUENCE [LARGE SCALE GENOMIC DNA]</scope>
    <source>
        <strain evidence="3 4">LI2</strain>
    </source>
</reference>
<keyword evidence="4" id="KW-1185">Reference proteome</keyword>
<organism evidence="3 4">
    <name type="scientific">Arthrobacter livingstonensis</name>
    <dbReference type="NCBI Taxonomy" id="670078"/>
    <lineage>
        <taxon>Bacteria</taxon>
        <taxon>Bacillati</taxon>
        <taxon>Actinomycetota</taxon>
        <taxon>Actinomycetes</taxon>
        <taxon>Micrococcales</taxon>
        <taxon>Micrococcaceae</taxon>
        <taxon>Arthrobacter</taxon>
    </lineage>
</organism>
<dbReference type="PANTHER" id="PTHR24321">
    <property type="entry name" value="DEHYDROGENASES, SHORT CHAIN"/>
    <property type="match status" value="1"/>
</dbReference>
<dbReference type="FunFam" id="3.40.50.720:FF:000084">
    <property type="entry name" value="Short-chain dehydrogenase reductase"/>
    <property type="match status" value="1"/>
</dbReference>
<dbReference type="OrthoDB" id="4288312at2"/>
<dbReference type="PANTHER" id="PTHR24321:SF8">
    <property type="entry name" value="ESTRADIOL 17-BETA-DEHYDROGENASE 8-RELATED"/>
    <property type="match status" value="1"/>
</dbReference>
<dbReference type="PRINTS" id="PR00080">
    <property type="entry name" value="SDRFAMILY"/>
</dbReference>
<dbReference type="Gene3D" id="3.40.50.720">
    <property type="entry name" value="NAD(P)-binding Rossmann-like Domain"/>
    <property type="match status" value="1"/>
</dbReference>
<evidence type="ECO:0000256" key="1">
    <source>
        <dbReference type="ARBA" id="ARBA00006484"/>
    </source>
</evidence>
<keyword evidence="2" id="KW-0560">Oxidoreductase</keyword>
<dbReference type="Proteomes" id="UP000247832">
    <property type="component" value="Unassembled WGS sequence"/>
</dbReference>
<dbReference type="InterPro" id="IPR036291">
    <property type="entry name" value="NAD(P)-bd_dom_sf"/>
</dbReference>
<name>A0A2V5L2M8_9MICC</name>
<dbReference type="AlphaFoldDB" id="A0A2V5L2M8"/>
<sequence>MSTQRFSNSVAFVTGAASGIGLAIVERLLNEGARVIGMDLNAEGLKSIAEALGESFQQYAGDVTSENDISAAIASGVERFGELTTAFNVAGAARMAPIVDLEQNDWKFTTDLVLNGVFLSTKHAARSMIRGGQGGTIVNLSSLNAHLPLFGGSAYSSAKAGVEMFSKNAALELGRHDIRVNAVLPGMVATPMTQFMRDTPGIMKEFNDHVVIKRAAEPAEIAAPALWLAAADSSYVTGTSLVVDGGYEICGYPDFSRHMAASREGNI</sequence>
<evidence type="ECO:0000256" key="2">
    <source>
        <dbReference type="ARBA" id="ARBA00023002"/>
    </source>
</evidence>
<dbReference type="RefSeq" id="WP_110503131.1">
    <property type="nucleotide sequence ID" value="NZ_QJVD01000053.1"/>
</dbReference>
<dbReference type="PROSITE" id="PS00061">
    <property type="entry name" value="ADH_SHORT"/>
    <property type="match status" value="1"/>
</dbReference>
<dbReference type="InterPro" id="IPR020904">
    <property type="entry name" value="Sc_DH/Rdtase_CS"/>
</dbReference>
<comment type="similarity">
    <text evidence="1">Belongs to the short-chain dehydrogenases/reductases (SDR) family.</text>
</comment>
<protein>
    <submittedName>
        <fullName evidence="3">Short-chain dehydrogenase</fullName>
    </submittedName>
</protein>
<gene>
    <name evidence="3" type="ORF">CVV68_22020</name>
</gene>
<dbReference type="CDD" id="cd05233">
    <property type="entry name" value="SDR_c"/>
    <property type="match status" value="1"/>
</dbReference>
<dbReference type="SUPFAM" id="SSF51735">
    <property type="entry name" value="NAD(P)-binding Rossmann-fold domains"/>
    <property type="match status" value="1"/>
</dbReference>